<feature type="compositionally biased region" description="Low complexity" evidence="1">
    <location>
        <begin position="361"/>
        <end position="403"/>
    </location>
</feature>
<dbReference type="VEuPathDB" id="CryptoDB:Cvel_525"/>
<feature type="region of interest" description="Disordered" evidence="1">
    <location>
        <begin position="260"/>
        <end position="403"/>
    </location>
</feature>
<dbReference type="AlphaFoldDB" id="A0A0G4G148"/>
<reference evidence="2" key="1">
    <citation type="submission" date="2014-11" db="EMBL/GenBank/DDBJ databases">
        <authorList>
            <person name="Otto D Thomas"/>
            <person name="Naeem Raeece"/>
        </authorList>
    </citation>
    <scope>NUCLEOTIDE SEQUENCE</scope>
</reference>
<feature type="compositionally biased region" description="Basic and acidic residues" evidence="1">
    <location>
        <begin position="192"/>
        <end position="204"/>
    </location>
</feature>
<accession>A0A0G4G148</accession>
<name>A0A0G4G148_9ALVE</name>
<dbReference type="EMBL" id="CDMZ01000773">
    <property type="protein sequence ID" value="CEM21206.1"/>
    <property type="molecule type" value="Genomic_DNA"/>
</dbReference>
<feature type="region of interest" description="Disordered" evidence="1">
    <location>
        <begin position="150"/>
        <end position="216"/>
    </location>
</feature>
<sequence length="403" mass="43368">MSAVNALAPPSDCRVDVFNTFVNVTEFEELDRKKATRRRNATSPAMPVSVIFNELGVLQPVAEGEEVDPEESRRREEQLAFLLSLPNIGSLEHRQGRCMRKRCYWHHTSKGCRKGWLCAHCHYCLPLPMSKARKNPRHLMNKMRRQWYRSKEGSASNENLGSDTGGGPLGQSNSSTDVPGTAPRCCLSDIGRSPEEDRDRERTASEVLGDEPPSPVWSCPEDVSWYGDRHAEAAAAARAADLEDVRYAYLSVSRQQAAAAQAAQHDHGAAGRTGGARGPPLRPCSSSVYTNSGAVLSDGEDSTSRLPPSRSGSRGGAGGLLEFPSYPSRSSGSRQGGYPTPPTGGSPQRVRGGPPPPAAPPVSLQSLLKVLQSQHPHLTLQSSVGGSSSSSLTQEQQSHPSRG</sequence>
<protein>
    <submittedName>
        <fullName evidence="2">Uncharacterized protein</fullName>
    </submittedName>
</protein>
<proteinExistence type="predicted"/>
<feature type="compositionally biased region" description="Polar residues" evidence="1">
    <location>
        <begin position="153"/>
        <end position="162"/>
    </location>
</feature>
<feature type="compositionally biased region" description="Polar residues" evidence="1">
    <location>
        <begin position="284"/>
        <end position="294"/>
    </location>
</feature>
<evidence type="ECO:0000313" key="2">
    <source>
        <dbReference type="EMBL" id="CEM21206.1"/>
    </source>
</evidence>
<gene>
    <name evidence="2" type="ORF">Cvel_525</name>
</gene>
<organism evidence="2">
    <name type="scientific">Chromera velia CCMP2878</name>
    <dbReference type="NCBI Taxonomy" id="1169474"/>
    <lineage>
        <taxon>Eukaryota</taxon>
        <taxon>Sar</taxon>
        <taxon>Alveolata</taxon>
        <taxon>Colpodellida</taxon>
        <taxon>Chromeraceae</taxon>
        <taxon>Chromera</taxon>
    </lineage>
</organism>
<evidence type="ECO:0000256" key="1">
    <source>
        <dbReference type="SAM" id="MobiDB-lite"/>
    </source>
</evidence>